<reference evidence="2 3" key="1">
    <citation type="submission" date="2019-06" db="EMBL/GenBank/DDBJ databases">
        <title>Sorghum-associated microbial communities from plants grown in Nebraska, USA.</title>
        <authorList>
            <person name="Schachtman D."/>
        </authorList>
    </citation>
    <scope>NUCLEOTIDE SEQUENCE [LARGE SCALE GENOMIC DNA]</scope>
    <source>
        <strain evidence="2 3">1225</strain>
    </source>
</reference>
<dbReference type="AlphaFoldDB" id="A0A561R1K5"/>
<keyword evidence="1" id="KW-0472">Membrane</keyword>
<dbReference type="EMBL" id="VIWP01000002">
    <property type="protein sequence ID" value="TWF56497.1"/>
    <property type="molecule type" value="Genomic_DNA"/>
</dbReference>
<gene>
    <name evidence="2" type="ORF">FHW37_102127</name>
</gene>
<keyword evidence="1" id="KW-1133">Transmembrane helix</keyword>
<comment type="caution">
    <text evidence="2">The sequence shown here is derived from an EMBL/GenBank/DDBJ whole genome shotgun (WGS) entry which is preliminary data.</text>
</comment>
<evidence type="ECO:0000256" key="1">
    <source>
        <dbReference type="SAM" id="Phobius"/>
    </source>
</evidence>
<proteinExistence type="predicted"/>
<evidence type="ECO:0000313" key="3">
    <source>
        <dbReference type="Proteomes" id="UP000320653"/>
    </source>
</evidence>
<feature type="transmembrane region" description="Helical" evidence="1">
    <location>
        <begin position="29"/>
        <end position="47"/>
    </location>
</feature>
<dbReference type="RefSeq" id="WP_186458174.1">
    <property type="nucleotide sequence ID" value="NZ_VIWP01000002.1"/>
</dbReference>
<accession>A0A561R1K5</accession>
<keyword evidence="1" id="KW-0812">Transmembrane</keyword>
<dbReference type="Proteomes" id="UP000320653">
    <property type="component" value="Unassembled WGS sequence"/>
</dbReference>
<organism evidence="2 3">
    <name type="scientific">Neorhizobium alkalisoli</name>
    <dbReference type="NCBI Taxonomy" id="528178"/>
    <lineage>
        <taxon>Bacteria</taxon>
        <taxon>Pseudomonadati</taxon>
        <taxon>Pseudomonadota</taxon>
        <taxon>Alphaproteobacteria</taxon>
        <taxon>Hyphomicrobiales</taxon>
        <taxon>Rhizobiaceae</taxon>
        <taxon>Rhizobium/Agrobacterium group</taxon>
        <taxon>Neorhizobium</taxon>
    </lineage>
</organism>
<keyword evidence="3" id="KW-1185">Reference proteome</keyword>
<sequence length="57" mass="6111">MLRKLPWLAPAGAIGLVAAEIEPPVPDLVWALPLSVSIVVCIVRFGSHSGHGDNRRK</sequence>
<protein>
    <submittedName>
        <fullName evidence="2">Uncharacterized protein</fullName>
    </submittedName>
</protein>
<name>A0A561R1K5_9HYPH</name>
<evidence type="ECO:0000313" key="2">
    <source>
        <dbReference type="EMBL" id="TWF56497.1"/>
    </source>
</evidence>